<organism evidence="1 2">
    <name type="scientific">Cupriavidus taiwanensis</name>
    <dbReference type="NCBI Taxonomy" id="164546"/>
    <lineage>
        <taxon>Bacteria</taxon>
        <taxon>Pseudomonadati</taxon>
        <taxon>Pseudomonadota</taxon>
        <taxon>Betaproteobacteria</taxon>
        <taxon>Burkholderiales</taxon>
        <taxon>Burkholderiaceae</taxon>
        <taxon>Cupriavidus</taxon>
    </lineage>
</organism>
<dbReference type="Proteomes" id="UP000256805">
    <property type="component" value="Unassembled WGS sequence"/>
</dbReference>
<evidence type="ECO:0000313" key="2">
    <source>
        <dbReference type="Proteomes" id="UP000256805"/>
    </source>
</evidence>
<sequence>MIDIKQACAATLAERPSRIRSKQLAEIRGNERTRYADRIPDREALYRLPAQV</sequence>
<dbReference type="RefSeq" id="WP_181925861.1">
    <property type="nucleotide sequence ID" value="NZ_LS483234.1"/>
</dbReference>
<dbReference type="EMBL" id="OVTA01000037">
    <property type="protein sequence ID" value="SPS00079.1"/>
    <property type="molecule type" value="Genomic_DNA"/>
</dbReference>
<proteinExistence type="predicted"/>
<accession>A0A375J5H4</accession>
<reference evidence="1 2" key="1">
    <citation type="submission" date="2018-01" db="EMBL/GenBank/DDBJ databases">
        <authorList>
            <person name="Gaut B.S."/>
            <person name="Morton B.R."/>
            <person name="Clegg M.T."/>
            <person name="Duvall M.R."/>
        </authorList>
    </citation>
    <scope>NUCLEOTIDE SEQUENCE [LARGE SCALE GENOMIC DNA]</scope>
    <source>
        <strain evidence="1">Cupriavidus taiwanensis cmp 52</strain>
    </source>
</reference>
<evidence type="ECO:0000313" key="1">
    <source>
        <dbReference type="EMBL" id="SPS00079.1"/>
    </source>
</evidence>
<name>A0A375J5H4_9BURK</name>
<dbReference type="AlphaFoldDB" id="A0A375J5H4"/>
<gene>
    <name evidence="1" type="ORF">CBM2634_B140091</name>
</gene>
<protein>
    <submittedName>
        <fullName evidence="1">Uncharacterized protein</fullName>
    </submittedName>
</protein>